<dbReference type="PANTHER" id="PTHR30388:SF6">
    <property type="entry name" value="XANTHINE DEHYDROGENASE SUBUNIT A-RELATED"/>
    <property type="match status" value="1"/>
</dbReference>
<dbReference type="Pfam" id="PF02625">
    <property type="entry name" value="XdhC_CoxI"/>
    <property type="match status" value="1"/>
</dbReference>
<gene>
    <name evidence="3" type="ORF">JIN78_07015</name>
</gene>
<proteinExistence type="predicted"/>
<dbReference type="Gene3D" id="3.40.50.720">
    <property type="entry name" value="NAD(P)-binding Rossmann-like Domain"/>
    <property type="match status" value="1"/>
</dbReference>
<reference evidence="3" key="1">
    <citation type="submission" date="2021-01" db="EMBL/GenBank/DDBJ databases">
        <title>Modified the classification status of verrucomicrobia.</title>
        <authorList>
            <person name="Feng X."/>
        </authorList>
    </citation>
    <scope>NUCLEOTIDE SEQUENCE</scope>
    <source>
        <strain evidence="3">KCTC 12986</strain>
    </source>
</reference>
<dbReference type="PANTHER" id="PTHR30388">
    <property type="entry name" value="ALDEHYDE OXIDOREDUCTASE MOLYBDENUM COFACTOR ASSEMBLY PROTEIN"/>
    <property type="match status" value="1"/>
</dbReference>
<name>A0A934RTC1_9BACT</name>
<accession>A0A934RTC1</accession>
<dbReference type="InterPro" id="IPR052698">
    <property type="entry name" value="MoCofactor_Util/Proc"/>
</dbReference>
<dbReference type="AlphaFoldDB" id="A0A934RTC1"/>
<dbReference type="InterPro" id="IPR003777">
    <property type="entry name" value="XdhC_CoxI"/>
</dbReference>
<sequence>MSNDWHHLLAFLQEHRHRPLALATLVAREGSSYRQPGARLLVAPGGPSVGSLSGGCLEEGIAQVAQRVLADGQARTERIDTRPHFGCPGKLTILIEKLPPGGLREAITTRIANRETFTLSTNATETRLGAPESAHDFVETVHPRPRLLVVGWTADENPLFEMAQILHWECYRLLKSPRQQVAQVAHEFATFCPAEELEERFPPDSATALLVMSHHLATDLAFLNAAIPANYSYLGLLGSKRRREELLAELGARGLLEDPTWVERFYAPVGLDLGADNPATIALAILAEIQAVFAHRQGGFLRERLGSIHGQGQRKALESLTQ</sequence>
<keyword evidence="4" id="KW-1185">Reference proteome</keyword>
<feature type="domain" description="XdhC- CoxI" evidence="1">
    <location>
        <begin position="16"/>
        <end position="80"/>
    </location>
</feature>
<dbReference type="EMBL" id="JAENIO010000013">
    <property type="protein sequence ID" value="MBK1833805.1"/>
    <property type="molecule type" value="Genomic_DNA"/>
</dbReference>
<dbReference type="InterPro" id="IPR027051">
    <property type="entry name" value="XdhC_Rossmann_dom"/>
</dbReference>
<organism evidence="3 4">
    <name type="scientific">Roseibacillus ishigakijimensis</name>
    <dbReference type="NCBI Taxonomy" id="454146"/>
    <lineage>
        <taxon>Bacteria</taxon>
        <taxon>Pseudomonadati</taxon>
        <taxon>Verrucomicrobiota</taxon>
        <taxon>Verrucomicrobiia</taxon>
        <taxon>Verrucomicrobiales</taxon>
        <taxon>Verrucomicrobiaceae</taxon>
        <taxon>Roseibacillus</taxon>
    </lineage>
</organism>
<dbReference type="RefSeq" id="WP_200391239.1">
    <property type="nucleotide sequence ID" value="NZ_JAENIO010000013.1"/>
</dbReference>
<evidence type="ECO:0000313" key="4">
    <source>
        <dbReference type="Proteomes" id="UP000604083"/>
    </source>
</evidence>
<evidence type="ECO:0000259" key="1">
    <source>
        <dbReference type="Pfam" id="PF02625"/>
    </source>
</evidence>
<protein>
    <submittedName>
        <fullName evidence="3">XdhC family protein</fullName>
    </submittedName>
</protein>
<dbReference type="Pfam" id="PF13478">
    <property type="entry name" value="XdhC_C"/>
    <property type="match status" value="1"/>
</dbReference>
<comment type="caution">
    <text evidence="3">The sequence shown here is derived from an EMBL/GenBank/DDBJ whole genome shotgun (WGS) entry which is preliminary data.</text>
</comment>
<feature type="domain" description="XdhC Rossmann" evidence="2">
    <location>
        <begin position="147"/>
        <end position="289"/>
    </location>
</feature>
<evidence type="ECO:0000259" key="2">
    <source>
        <dbReference type="Pfam" id="PF13478"/>
    </source>
</evidence>
<evidence type="ECO:0000313" key="3">
    <source>
        <dbReference type="EMBL" id="MBK1833805.1"/>
    </source>
</evidence>
<dbReference type="Proteomes" id="UP000604083">
    <property type="component" value="Unassembled WGS sequence"/>
</dbReference>